<dbReference type="InterPro" id="IPR023353">
    <property type="entry name" value="LemA-like_dom_sf"/>
</dbReference>
<dbReference type="SUPFAM" id="SSF140478">
    <property type="entry name" value="LemA-like"/>
    <property type="match status" value="1"/>
</dbReference>
<reference evidence="7 8" key="1">
    <citation type="submission" date="2020-07" db="EMBL/GenBank/DDBJ databases">
        <title>Vallitalea guaymasensis genome.</title>
        <authorList>
            <person name="Postec A."/>
        </authorList>
    </citation>
    <scope>NUCLEOTIDE SEQUENCE [LARGE SCALE GENOMIC DNA]</scope>
    <source>
        <strain evidence="7 8">Ra1766G1</strain>
    </source>
</reference>
<dbReference type="Gene3D" id="1.20.1440.20">
    <property type="entry name" value="LemA-like domain"/>
    <property type="match status" value="1"/>
</dbReference>
<protein>
    <submittedName>
        <fullName evidence="7">LemA family protein</fullName>
    </submittedName>
</protein>
<dbReference type="AlphaFoldDB" id="A0A8J8SD19"/>
<dbReference type="RefSeq" id="WP_212690231.1">
    <property type="nucleotide sequence ID" value="NZ_CP058561.1"/>
</dbReference>
<keyword evidence="5 6" id="KW-0472">Membrane</keyword>
<dbReference type="EMBL" id="CP058561">
    <property type="protein sequence ID" value="QUH29995.1"/>
    <property type="molecule type" value="Genomic_DNA"/>
</dbReference>
<evidence type="ECO:0000256" key="3">
    <source>
        <dbReference type="ARBA" id="ARBA00022692"/>
    </source>
</evidence>
<proteinExistence type="inferred from homology"/>
<evidence type="ECO:0000256" key="4">
    <source>
        <dbReference type="ARBA" id="ARBA00022989"/>
    </source>
</evidence>
<sequence>MIYVVIGVVLIFLIGIMMYNSIVRKKNQIKNAFAGIDVQLKKRYDLIPNLVATVKEYMQHEKELLTRITGLRTKASSPNLSNNEKLQLDQQTNSAMKEFNVAVENYPDLKANTNFVNLQRTLFEVEEQLSAARRFYNSAVTDYNNSIMTFPSNVIASIGGFKSEEVFSISSEERQNVSVKDLF</sequence>
<evidence type="ECO:0000256" key="2">
    <source>
        <dbReference type="ARBA" id="ARBA00008854"/>
    </source>
</evidence>
<dbReference type="KEGG" id="vgu:HYG85_14160"/>
<feature type="transmembrane region" description="Helical" evidence="6">
    <location>
        <begin position="6"/>
        <end position="23"/>
    </location>
</feature>
<gene>
    <name evidence="7" type="ORF">HYG85_14160</name>
</gene>
<evidence type="ECO:0000256" key="6">
    <source>
        <dbReference type="SAM" id="Phobius"/>
    </source>
</evidence>
<dbReference type="PANTHER" id="PTHR34478">
    <property type="entry name" value="PROTEIN LEMA"/>
    <property type="match status" value="1"/>
</dbReference>
<dbReference type="Proteomes" id="UP000677305">
    <property type="component" value="Chromosome"/>
</dbReference>
<dbReference type="InterPro" id="IPR007156">
    <property type="entry name" value="MamQ_LemA"/>
</dbReference>
<comment type="subcellular location">
    <subcellularLocation>
        <location evidence="1">Membrane</location>
        <topology evidence="1">Single-pass membrane protein</topology>
    </subcellularLocation>
</comment>
<evidence type="ECO:0000256" key="5">
    <source>
        <dbReference type="ARBA" id="ARBA00023136"/>
    </source>
</evidence>
<keyword evidence="4 6" id="KW-1133">Transmembrane helix</keyword>
<dbReference type="GO" id="GO:0016020">
    <property type="term" value="C:membrane"/>
    <property type="evidence" value="ECO:0007669"/>
    <property type="project" value="UniProtKB-SubCell"/>
</dbReference>
<keyword evidence="8" id="KW-1185">Reference proteome</keyword>
<organism evidence="7 8">
    <name type="scientific">Vallitalea guaymasensis</name>
    <dbReference type="NCBI Taxonomy" id="1185412"/>
    <lineage>
        <taxon>Bacteria</taxon>
        <taxon>Bacillati</taxon>
        <taxon>Bacillota</taxon>
        <taxon>Clostridia</taxon>
        <taxon>Lachnospirales</taxon>
        <taxon>Vallitaleaceae</taxon>
        <taxon>Vallitalea</taxon>
    </lineage>
</organism>
<keyword evidence="3 6" id="KW-0812">Transmembrane</keyword>
<dbReference type="Pfam" id="PF04011">
    <property type="entry name" value="LemA"/>
    <property type="match status" value="1"/>
</dbReference>
<accession>A0A8J8SD19</accession>
<evidence type="ECO:0000313" key="8">
    <source>
        <dbReference type="Proteomes" id="UP000677305"/>
    </source>
</evidence>
<evidence type="ECO:0000256" key="1">
    <source>
        <dbReference type="ARBA" id="ARBA00004167"/>
    </source>
</evidence>
<evidence type="ECO:0000313" key="7">
    <source>
        <dbReference type="EMBL" id="QUH29995.1"/>
    </source>
</evidence>
<dbReference type="PANTHER" id="PTHR34478:SF1">
    <property type="entry name" value="PROTEIN LEMA"/>
    <property type="match status" value="1"/>
</dbReference>
<name>A0A8J8SD19_9FIRM</name>
<comment type="similarity">
    <text evidence="2">Belongs to the LemA family.</text>
</comment>